<gene>
    <name evidence="6" type="primary">rimI</name>
    <name evidence="6" type="ORF">CWI83_10520</name>
</gene>
<dbReference type="Proteomes" id="UP000288279">
    <property type="component" value="Unassembled WGS sequence"/>
</dbReference>
<comment type="similarity">
    <text evidence="1">Belongs to the acetyltransferase family. RimI subfamily.</text>
</comment>
<dbReference type="InterPro" id="IPR050680">
    <property type="entry name" value="YpeA/RimI_acetyltransf"/>
</dbReference>
<dbReference type="EMBL" id="PIQG01000006">
    <property type="protein sequence ID" value="RUO75556.1"/>
    <property type="molecule type" value="Genomic_DNA"/>
</dbReference>
<dbReference type="PROSITE" id="PS51186">
    <property type="entry name" value="GNAT"/>
    <property type="match status" value="1"/>
</dbReference>
<evidence type="ECO:0000259" key="5">
    <source>
        <dbReference type="PROSITE" id="PS51186"/>
    </source>
</evidence>
<dbReference type="Gene3D" id="3.40.630.30">
    <property type="match status" value="1"/>
</dbReference>
<dbReference type="NCBIfam" id="TIGR01575">
    <property type="entry name" value="rimI"/>
    <property type="match status" value="1"/>
</dbReference>
<organism evidence="6 7">
    <name type="scientific">Pseudidiomarina taiwanensis</name>
    <dbReference type="NCBI Taxonomy" id="337250"/>
    <lineage>
        <taxon>Bacteria</taxon>
        <taxon>Pseudomonadati</taxon>
        <taxon>Pseudomonadota</taxon>
        <taxon>Gammaproteobacteria</taxon>
        <taxon>Alteromonadales</taxon>
        <taxon>Idiomarinaceae</taxon>
        <taxon>Pseudidiomarina</taxon>
    </lineage>
</organism>
<evidence type="ECO:0000313" key="6">
    <source>
        <dbReference type="EMBL" id="RUO75556.1"/>
    </source>
</evidence>
<reference evidence="6 7" key="1">
    <citation type="journal article" date="2011" name="Front. Microbiol.">
        <title>Genomic signatures of strain selection and enhancement in Bacillus atrophaeus var. globigii, a historical biowarfare simulant.</title>
        <authorList>
            <person name="Gibbons H.S."/>
            <person name="Broomall S.M."/>
            <person name="McNew L.A."/>
            <person name="Daligault H."/>
            <person name="Chapman C."/>
            <person name="Bruce D."/>
            <person name="Karavis M."/>
            <person name="Krepps M."/>
            <person name="McGregor P.A."/>
            <person name="Hong C."/>
            <person name="Park K.H."/>
            <person name="Akmal A."/>
            <person name="Feldman A."/>
            <person name="Lin J.S."/>
            <person name="Chang W.E."/>
            <person name="Higgs B.W."/>
            <person name="Demirev P."/>
            <person name="Lindquist J."/>
            <person name="Liem A."/>
            <person name="Fochler E."/>
            <person name="Read T.D."/>
            <person name="Tapia R."/>
            <person name="Johnson S."/>
            <person name="Bishop-Lilly K.A."/>
            <person name="Detter C."/>
            <person name="Han C."/>
            <person name="Sozhamannan S."/>
            <person name="Rosenzweig C.N."/>
            <person name="Skowronski E.W."/>
        </authorList>
    </citation>
    <scope>NUCLEOTIDE SEQUENCE [LARGE SCALE GENOMIC DNA]</scope>
    <source>
        <strain evidence="6 7">PIT1</strain>
    </source>
</reference>
<name>A0A432ZC91_9GAMM</name>
<evidence type="ECO:0000256" key="1">
    <source>
        <dbReference type="ARBA" id="ARBA00005395"/>
    </source>
</evidence>
<feature type="domain" description="N-acetyltransferase" evidence="5">
    <location>
        <begin position="30"/>
        <end position="171"/>
    </location>
</feature>
<evidence type="ECO:0000256" key="3">
    <source>
        <dbReference type="ARBA" id="ARBA00022679"/>
    </source>
</evidence>
<keyword evidence="3 6" id="KW-0808">Transferase</keyword>
<dbReference type="InterPro" id="IPR000182">
    <property type="entry name" value="GNAT_dom"/>
</dbReference>
<keyword evidence="2" id="KW-0963">Cytoplasm</keyword>
<dbReference type="InterPro" id="IPR006464">
    <property type="entry name" value="AcTrfase_RimI/Ard1"/>
</dbReference>
<proteinExistence type="inferred from homology"/>
<comment type="caution">
    <text evidence="6">The sequence shown here is derived from an EMBL/GenBank/DDBJ whole genome shotgun (WGS) entry which is preliminary data.</text>
</comment>
<dbReference type="PANTHER" id="PTHR43420">
    <property type="entry name" value="ACETYLTRANSFERASE"/>
    <property type="match status" value="1"/>
</dbReference>
<evidence type="ECO:0000313" key="7">
    <source>
        <dbReference type="Proteomes" id="UP000288279"/>
    </source>
</evidence>
<accession>A0A432ZC91</accession>
<dbReference type="CDD" id="cd04301">
    <property type="entry name" value="NAT_SF"/>
    <property type="match status" value="1"/>
</dbReference>
<keyword evidence="7" id="KW-1185">Reference proteome</keyword>
<dbReference type="Pfam" id="PF00583">
    <property type="entry name" value="Acetyltransf_1"/>
    <property type="match status" value="1"/>
</dbReference>
<keyword evidence="4" id="KW-0012">Acyltransferase</keyword>
<evidence type="ECO:0000256" key="2">
    <source>
        <dbReference type="ARBA" id="ARBA00022490"/>
    </source>
</evidence>
<dbReference type="GO" id="GO:0008080">
    <property type="term" value="F:N-acetyltransferase activity"/>
    <property type="evidence" value="ECO:0007669"/>
    <property type="project" value="InterPro"/>
</dbReference>
<dbReference type="InterPro" id="IPR016181">
    <property type="entry name" value="Acyl_CoA_acyltransferase"/>
</dbReference>
<protein>
    <submittedName>
        <fullName evidence="6">Ribosomal-protein-alanine N-acetyltransferase</fullName>
    </submittedName>
</protein>
<dbReference type="AlphaFoldDB" id="A0A432ZC91"/>
<dbReference type="SUPFAM" id="SSF55729">
    <property type="entry name" value="Acyl-CoA N-acyltransferases (Nat)"/>
    <property type="match status" value="1"/>
</dbReference>
<dbReference type="PANTHER" id="PTHR43420:SF12">
    <property type="entry name" value="N-ACETYLTRANSFERASE DOMAIN-CONTAINING PROTEIN"/>
    <property type="match status" value="1"/>
</dbReference>
<evidence type="ECO:0000256" key="4">
    <source>
        <dbReference type="ARBA" id="ARBA00023315"/>
    </source>
</evidence>
<sequence length="171" mass="19379">MEWTSYRSRDDSGITYLRTEESVMAAAVPRLIYPLTWCNQVVQIEIAAHPMPWSAATLESCFAESYQNWGVMIEQELVAFTITQVTPAERTVMNIAVAPSWQRKGIAEQMLRAVLAEADTYQQAVFLEVRETNVAALGLYRKIGFSEVGQRPNYYPTSTGERESAIVMRYP</sequence>